<evidence type="ECO:0000256" key="7">
    <source>
        <dbReference type="ARBA" id="ARBA00023461"/>
    </source>
</evidence>
<accession>A0A816BWN1</accession>
<dbReference type="GO" id="GO:2000640">
    <property type="term" value="P:positive regulation of SREBP signaling pathway"/>
    <property type="evidence" value="ECO:0007669"/>
    <property type="project" value="InterPro"/>
</dbReference>
<organism evidence="10 11">
    <name type="scientific">Adineta ricciae</name>
    <name type="common">Rotifer</name>
    <dbReference type="NCBI Taxonomy" id="249248"/>
    <lineage>
        <taxon>Eukaryota</taxon>
        <taxon>Metazoa</taxon>
        <taxon>Spiralia</taxon>
        <taxon>Gnathifera</taxon>
        <taxon>Rotifera</taxon>
        <taxon>Eurotatoria</taxon>
        <taxon>Bdelloidea</taxon>
        <taxon>Adinetida</taxon>
        <taxon>Adinetidae</taxon>
        <taxon>Adineta</taxon>
    </lineage>
</organism>
<dbReference type="Pfam" id="PF10218">
    <property type="entry name" value="SPRING1"/>
    <property type="match status" value="1"/>
</dbReference>
<keyword evidence="2 9" id="KW-0812">Transmembrane</keyword>
<evidence type="ECO:0000313" key="11">
    <source>
        <dbReference type="Proteomes" id="UP000663828"/>
    </source>
</evidence>
<dbReference type="GO" id="GO:0000139">
    <property type="term" value="C:Golgi membrane"/>
    <property type="evidence" value="ECO:0007669"/>
    <property type="project" value="UniProtKB-SubCell"/>
</dbReference>
<dbReference type="AlphaFoldDB" id="A0A816BWN1"/>
<dbReference type="SUPFAM" id="SSF47923">
    <property type="entry name" value="Ypt/Rab-GAP domain of gyp1p"/>
    <property type="match status" value="1"/>
</dbReference>
<evidence type="ECO:0000256" key="2">
    <source>
        <dbReference type="ARBA" id="ARBA00022692"/>
    </source>
</evidence>
<evidence type="ECO:0000256" key="5">
    <source>
        <dbReference type="ARBA" id="ARBA00023136"/>
    </source>
</evidence>
<dbReference type="Gene3D" id="1.10.472.80">
    <property type="entry name" value="Ypt/Rab-GAP domain of gyp1p, domain 3"/>
    <property type="match status" value="1"/>
</dbReference>
<evidence type="ECO:0000256" key="6">
    <source>
        <dbReference type="ARBA" id="ARBA00023180"/>
    </source>
</evidence>
<evidence type="ECO:0000313" key="10">
    <source>
        <dbReference type="EMBL" id="CAF1616024.1"/>
    </source>
</evidence>
<comment type="subcellular location">
    <subcellularLocation>
        <location evidence="1">Golgi apparatus membrane</location>
        <topology evidence="1">Single-pass membrane protein</topology>
    </subcellularLocation>
</comment>
<dbReference type="Proteomes" id="UP000663828">
    <property type="component" value="Unassembled WGS sequence"/>
</dbReference>
<gene>
    <name evidence="10" type="ORF">XAT740_LOCUS49568</name>
</gene>
<feature type="non-terminal residue" evidence="10">
    <location>
        <position position="1"/>
    </location>
</feature>
<sequence length="960" mass="112572">RPCSMRIYLKPTVILVVVLGVVCLLWTGTWIWWRQHRQPVTSFTYPTPKSNLNDLEQAILMDNRFVSTCQHFAQGKQLLVVDSKGYLCQRRHLDKTNGCCQTISSSILGPYICDNCTLSTYCCNSFEHCISCCLKPEHRIHLQHYIRSRDLKTKLLLSHLSTPFDVCLSRCRTHSHIIKTMIDSDCTNEEEKQIERIPRYLPFRIQWLDSCYQQTCLPDSPWHRILDELEPALSNRVRQQFNNSQRRQMLIELLGAQFQKKFFRTELDNSSILNVSAMTKEQRCKLENEAKSWLQIQTLKAASEIGAAKKDIDETTQSSAEMAEFLEYTNQVVWKGLERYLYQIQQKEFQEHETQKLHEMNQIKRYSELTGGSKLRFILRDSRTNSRKLPMIHESPSTVHPMTSQYSNLISESIIALLKQDLRRITFLKEKLFGQQLPVALRQISWTECLFRFEKKPHESDLSFVELKTRRDFASGITRGKNELKLSNPLNTPMKNLIENDVIETYGKIRALQPYLEEYHLRFTIKILNVLYTYKKSYEIYYIYWLLPFQLTYCDEENKDEKIYVIGMHLDLFIRHCFPTWPEIYTIASKIISDISINDSGFYNHLKKISRLNAKINVKDFPMEILSLNDKQTKWKKVYDQELMTDPVIFLRKWICEMFVGILNSNSVLYLWDQFFMVKWELNYIEHACRAIVYLLRDKFMCAENYEEMRRVFLDEPCLLYTSDIQTAFVHLALKQDDPKYIPAMNQRIRPMKSLDNIEIRSNKQTIYLESVGIEHISLTLITPFTKDPRREVHCKSITVQIDIYGGGEKLGSTTTKSAPKIRKRERYKPSWERLFIDMTDEKLILPAQQTRQSLIPIRIQALITVYEQIDPYTKPILGHCRFPLYIPQKIGNLDTWDVTCGPVQRALHAGLPPSSIDMIPDTPKTSASDRIGSGSTISLMIFDPKSQQHCKIYSVCNCR</sequence>
<comment type="caution">
    <text evidence="10">The sequence shown here is derived from an EMBL/GenBank/DDBJ whole genome shotgun (WGS) entry which is preliminary data.</text>
</comment>
<dbReference type="InterPro" id="IPR035969">
    <property type="entry name" value="Rab-GAP_TBC_sf"/>
</dbReference>
<evidence type="ECO:0000256" key="1">
    <source>
        <dbReference type="ARBA" id="ARBA00004194"/>
    </source>
</evidence>
<comment type="similarity">
    <text evidence="7">Belongs to the SPRING family.</text>
</comment>
<keyword evidence="11" id="KW-1185">Reference proteome</keyword>
<evidence type="ECO:0000256" key="9">
    <source>
        <dbReference type="SAM" id="Phobius"/>
    </source>
</evidence>
<dbReference type="PANTHER" id="PTHR13481">
    <property type="entry name" value="SREBP REGULATING GENE PROTEIN"/>
    <property type="match status" value="1"/>
</dbReference>
<keyword evidence="4" id="KW-0333">Golgi apparatus</keyword>
<dbReference type="EMBL" id="CAJNOR010007374">
    <property type="protein sequence ID" value="CAF1616024.1"/>
    <property type="molecule type" value="Genomic_DNA"/>
</dbReference>
<feature type="transmembrane region" description="Helical" evidence="9">
    <location>
        <begin position="12"/>
        <end position="33"/>
    </location>
</feature>
<reference evidence="10" key="1">
    <citation type="submission" date="2021-02" db="EMBL/GenBank/DDBJ databases">
        <authorList>
            <person name="Nowell W R."/>
        </authorList>
    </citation>
    <scope>NUCLEOTIDE SEQUENCE</scope>
</reference>
<evidence type="ECO:0000256" key="4">
    <source>
        <dbReference type="ARBA" id="ARBA00023034"/>
    </source>
</evidence>
<dbReference type="InterPro" id="IPR019352">
    <property type="entry name" value="SPRING1"/>
</dbReference>
<keyword evidence="3 9" id="KW-1133">Transmembrane helix</keyword>
<name>A0A816BWN1_ADIRI</name>
<dbReference type="PANTHER" id="PTHR13481:SF0">
    <property type="entry name" value="SREBP REGULATING GENE PROTEIN"/>
    <property type="match status" value="1"/>
</dbReference>
<keyword evidence="6" id="KW-0325">Glycoprotein</keyword>
<keyword evidence="5 9" id="KW-0472">Membrane</keyword>
<protein>
    <recommendedName>
        <fullName evidence="8">SREBP regulating gene protein</fullName>
    </recommendedName>
</protein>
<evidence type="ECO:0000256" key="3">
    <source>
        <dbReference type="ARBA" id="ARBA00022989"/>
    </source>
</evidence>
<proteinExistence type="inferred from homology"/>
<evidence type="ECO:0000256" key="8">
    <source>
        <dbReference type="ARBA" id="ARBA00023485"/>
    </source>
</evidence>